<protein>
    <recommendedName>
        <fullName evidence="3">Nucleotidyltransferase family protein</fullName>
    </recommendedName>
</protein>
<dbReference type="Proteomes" id="UP000317429">
    <property type="component" value="Chromosome"/>
</dbReference>
<name>A0A518DC03_9BACT</name>
<dbReference type="InterPro" id="IPR043519">
    <property type="entry name" value="NT_sf"/>
</dbReference>
<keyword evidence="2" id="KW-1185">Reference proteome</keyword>
<evidence type="ECO:0008006" key="3">
    <source>
        <dbReference type="Google" id="ProtNLM"/>
    </source>
</evidence>
<dbReference type="Gene3D" id="3.30.460.40">
    <property type="match status" value="1"/>
</dbReference>
<evidence type="ECO:0000313" key="2">
    <source>
        <dbReference type="Proteomes" id="UP000317429"/>
    </source>
</evidence>
<organism evidence="1 2">
    <name type="scientific">Pirellulimonas nuda</name>
    <dbReference type="NCBI Taxonomy" id="2528009"/>
    <lineage>
        <taxon>Bacteria</taxon>
        <taxon>Pseudomonadati</taxon>
        <taxon>Planctomycetota</taxon>
        <taxon>Planctomycetia</taxon>
        <taxon>Pirellulales</taxon>
        <taxon>Lacipirellulaceae</taxon>
        <taxon>Pirellulimonas</taxon>
    </lineage>
</organism>
<dbReference type="KEGG" id="pnd:Pla175_23740"/>
<sequence length="188" mass="20288">MHTASRVYAMLGNETLWDAALASHAVLGAAGLPHAVLGGVAVCLHGYRRNTVDVDLLVRSGDADAIRGALTYAGWRWDADQKEFDSPAGIVLQFLLAGDKAGAGSEVRLPDPADEESVTQIEGLPVLTLARLIESKLACGQGNARRMHKDFADVVELIAMHKLPRSFARKLHASLRPAFLELLDRVRS</sequence>
<dbReference type="EMBL" id="CP036291">
    <property type="protein sequence ID" value="QDU88990.1"/>
    <property type="molecule type" value="Genomic_DNA"/>
</dbReference>
<proteinExistence type="predicted"/>
<dbReference type="SUPFAM" id="SSF81301">
    <property type="entry name" value="Nucleotidyltransferase"/>
    <property type="match status" value="1"/>
</dbReference>
<dbReference type="AlphaFoldDB" id="A0A518DC03"/>
<gene>
    <name evidence="1" type="ORF">Pla175_23740</name>
</gene>
<accession>A0A518DC03</accession>
<evidence type="ECO:0000313" key="1">
    <source>
        <dbReference type="EMBL" id="QDU88990.1"/>
    </source>
</evidence>
<reference evidence="1 2" key="1">
    <citation type="submission" date="2019-02" db="EMBL/GenBank/DDBJ databases">
        <title>Deep-cultivation of Planctomycetes and their phenomic and genomic characterization uncovers novel biology.</title>
        <authorList>
            <person name="Wiegand S."/>
            <person name="Jogler M."/>
            <person name="Boedeker C."/>
            <person name="Pinto D."/>
            <person name="Vollmers J."/>
            <person name="Rivas-Marin E."/>
            <person name="Kohn T."/>
            <person name="Peeters S.H."/>
            <person name="Heuer A."/>
            <person name="Rast P."/>
            <person name="Oberbeckmann S."/>
            <person name="Bunk B."/>
            <person name="Jeske O."/>
            <person name="Meyerdierks A."/>
            <person name="Storesund J.E."/>
            <person name="Kallscheuer N."/>
            <person name="Luecker S."/>
            <person name="Lage O.M."/>
            <person name="Pohl T."/>
            <person name="Merkel B.J."/>
            <person name="Hornburger P."/>
            <person name="Mueller R.-W."/>
            <person name="Bruemmer F."/>
            <person name="Labrenz M."/>
            <person name="Spormann A.M."/>
            <person name="Op den Camp H."/>
            <person name="Overmann J."/>
            <person name="Amann R."/>
            <person name="Jetten M.S.M."/>
            <person name="Mascher T."/>
            <person name="Medema M.H."/>
            <person name="Devos D.P."/>
            <person name="Kaster A.-K."/>
            <person name="Ovreas L."/>
            <person name="Rohde M."/>
            <person name="Galperin M.Y."/>
            <person name="Jogler C."/>
        </authorList>
    </citation>
    <scope>NUCLEOTIDE SEQUENCE [LARGE SCALE GENOMIC DNA]</scope>
    <source>
        <strain evidence="1 2">Pla175</strain>
    </source>
</reference>
<dbReference type="OrthoDB" id="284878at2"/>
<dbReference type="RefSeq" id="WP_145284646.1">
    <property type="nucleotide sequence ID" value="NZ_CP036291.1"/>
</dbReference>